<dbReference type="Pfam" id="PF05618">
    <property type="entry name" value="Zn_protease"/>
    <property type="match status" value="1"/>
</dbReference>
<evidence type="ECO:0000313" key="2">
    <source>
        <dbReference type="EMBL" id="GAA4649970.1"/>
    </source>
</evidence>
<dbReference type="Gene3D" id="2.40.70.10">
    <property type="entry name" value="Acid Proteases"/>
    <property type="match status" value="1"/>
</dbReference>
<dbReference type="RefSeq" id="WP_345196034.1">
    <property type="nucleotide sequence ID" value="NZ_BAABFL010000344.1"/>
</dbReference>
<dbReference type="EMBL" id="BAABFL010000344">
    <property type="protein sequence ID" value="GAA4649970.1"/>
    <property type="molecule type" value="Genomic_DNA"/>
</dbReference>
<protein>
    <recommendedName>
        <fullName evidence="1">Retropepsin-like aspartic endopeptidase domain-containing protein</fullName>
    </recommendedName>
</protein>
<sequence length="165" mass="17882">MSATINGLPVIGCVESVFLHTANLTLDALIDTGSTTSFLSADHIVEFDRDGSRWVRFQISSPVDATSQSQTLTLPVSNRSRAQRHGGSRSTINPSVRMKVTLGDIDLLTDFTLMNSNQLMFPVLLGRNFLKGNAIVDSSQTHIARNHDLMLSGLAMPGPSQSLIE</sequence>
<keyword evidence="3" id="KW-1185">Reference proteome</keyword>
<gene>
    <name evidence="2" type="ORF">GCM10023116_22530</name>
</gene>
<comment type="caution">
    <text evidence="2">The sequence shown here is derived from an EMBL/GenBank/DDBJ whole genome shotgun (WGS) entry which is preliminary data.</text>
</comment>
<reference evidence="3" key="1">
    <citation type="journal article" date="2019" name="Int. J. Syst. Evol. Microbiol.">
        <title>The Global Catalogue of Microorganisms (GCM) 10K type strain sequencing project: providing services to taxonomists for standard genome sequencing and annotation.</title>
        <authorList>
            <consortium name="The Broad Institute Genomics Platform"/>
            <consortium name="The Broad Institute Genome Sequencing Center for Infectious Disease"/>
            <person name="Wu L."/>
            <person name="Ma J."/>
        </authorList>
    </citation>
    <scope>NUCLEOTIDE SEQUENCE [LARGE SCALE GENOMIC DNA]</scope>
    <source>
        <strain evidence="3">JCM 17805</strain>
    </source>
</reference>
<dbReference type="PANTHER" id="PTHR38037:SF2">
    <property type="entry name" value="ATP-DEPENDENT ZINC PROTEASE DOMAIN-CONTAINING PROTEIN-RELATED"/>
    <property type="match status" value="1"/>
</dbReference>
<proteinExistence type="predicted"/>
<feature type="domain" description="Retropepsin-like aspartic endopeptidase" evidence="1">
    <location>
        <begin position="10"/>
        <end position="145"/>
    </location>
</feature>
<evidence type="ECO:0000259" key="1">
    <source>
        <dbReference type="Pfam" id="PF05618"/>
    </source>
</evidence>
<dbReference type="InterPro" id="IPR021109">
    <property type="entry name" value="Peptidase_aspartic_dom_sf"/>
</dbReference>
<accession>A0ABP8V4H7</accession>
<organism evidence="2 3">
    <name type="scientific">Kistimonas scapharcae</name>
    <dbReference type="NCBI Taxonomy" id="1036133"/>
    <lineage>
        <taxon>Bacteria</taxon>
        <taxon>Pseudomonadati</taxon>
        <taxon>Pseudomonadota</taxon>
        <taxon>Gammaproteobacteria</taxon>
        <taxon>Oceanospirillales</taxon>
        <taxon>Endozoicomonadaceae</taxon>
        <taxon>Kistimonas</taxon>
    </lineage>
</organism>
<dbReference type="Proteomes" id="UP001500604">
    <property type="component" value="Unassembled WGS sequence"/>
</dbReference>
<dbReference type="PANTHER" id="PTHR38037">
    <property type="entry name" value="ZN_PROTEASE DOMAIN-CONTAINING PROTEIN"/>
    <property type="match status" value="1"/>
</dbReference>
<dbReference type="InterPro" id="IPR008503">
    <property type="entry name" value="Asp_endopeptidase"/>
</dbReference>
<evidence type="ECO:0000313" key="3">
    <source>
        <dbReference type="Proteomes" id="UP001500604"/>
    </source>
</evidence>
<dbReference type="SUPFAM" id="SSF50630">
    <property type="entry name" value="Acid proteases"/>
    <property type="match status" value="1"/>
</dbReference>
<name>A0ABP8V4H7_9GAMM</name>